<dbReference type="CDD" id="cd06587">
    <property type="entry name" value="VOC"/>
    <property type="match status" value="1"/>
</dbReference>
<evidence type="ECO:0000313" key="3">
    <source>
        <dbReference type="Proteomes" id="UP000195305"/>
    </source>
</evidence>
<protein>
    <recommendedName>
        <fullName evidence="1">VOC domain-containing protein</fullName>
    </recommendedName>
</protein>
<evidence type="ECO:0000259" key="1">
    <source>
        <dbReference type="PROSITE" id="PS51819"/>
    </source>
</evidence>
<dbReference type="InterPro" id="IPR037523">
    <property type="entry name" value="VOC_core"/>
</dbReference>
<accession>A0A1Y4T2L7</accession>
<reference evidence="2 3" key="1">
    <citation type="journal article" date="2018" name="BMC Genomics">
        <title>Whole genome sequencing and function prediction of 133 gut anaerobes isolated from chicken caecum in pure cultures.</title>
        <authorList>
            <person name="Medvecky M."/>
            <person name="Cejkova D."/>
            <person name="Polansky O."/>
            <person name="Karasova D."/>
            <person name="Kubasova T."/>
            <person name="Cizek A."/>
            <person name="Rychlik I."/>
        </authorList>
    </citation>
    <scope>NUCLEOTIDE SEQUENCE [LARGE SCALE GENOMIC DNA]</scope>
    <source>
        <strain evidence="2 3">An13</strain>
    </source>
</reference>
<dbReference type="EMBL" id="NFLJ01000008">
    <property type="protein sequence ID" value="OUQ35441.1"/>
    <property type="molecule type" value="Genomic_DNA"/>
</dbReference>
<dbReference type="AlphaFoldDB" id="A0A1Y4T2L7"/>
<proteinExistence type="predicted"/>
<comment type="caution">
    <text evidence="2">The sequence shown here is derived from an EMBL/GenBank/DDBJ whole genome shotgun (WGS) entry which is preliminary data.</text>
</comment>
<name>A0A1Y4T2L7_9FIRM</name>
<dbReference type="OrthoDB" id="9795618at2"/>
<dbReference type="Proteomes" id="UP000195305">
    <property type="component" value="Unassembled WGS sequence"/>
</dbReference>
<dbReference type="InterPro" id="IPR004360">
    <property type="entry name" value="Glyas_Fos-R_dOase_dom"/>
</dbReference>
<dbReference type="PROSITE" id="PS51819">
    <property type="entry name" value="VOC"/>
    <property type="match status" value="1"/>
</dbReference>
<dbReference type="Pfam" id="PF00903">
    <property type="entry name" value="Glyoxalase"/>
    <property type="match status" value="1"/>
</dbReference>
<keyword evidence="3" id="KW-1185">Reference proteome</keyword>
<dbReference type="Gene3D" id="3.10.180.10">
    <property type="entry name" value="2,3-Dihydroxybiphenyl 1,2-Dioxygenase, domain 1"/>
    <property type="match status" value="1"/>
</dbReference>
<evidence type="ECO:0000313" key="2">
    <source>
        <dbReference type="EMBL" id="OUQ35441.1"/>
    </source>
</evidence>
<gene>
    <name evidence="2" type="ORF">B5E75_04090</name>
</gene>
<dbReference type="SUPFAM" id="SSF54593">
    <property type="entry name" value="Glyoxalase/Bleomycin resistance protein/Dihydroxybiphenyl dioxygenase"/>
    <property type="match status" value="1"/>
</dbReference>
<dbReference type="InterPro" id="IPR029068">
    <property type="entry name" value="Glyas_Bleomycin-R_OHBP_Dase"/>
</dbReference>
<dbReference type="RefSeq" id="WP_087357514.1">
    <property type="nucleotide sequence ID" value="NZ_NFLJ01000008.1"/>
</dbReference>
<feature type="domain" description="VOC" evidence="1">
    <location>
        <begin position="2"/>
        <end position="139"/>
    </location>
</feature>
<sequence length="148" mass="17846">MRLSTTYICVKDVEKSLQFYKFFLQKEPLYQNDNRWIVFDCGNLLALYNRKYDEELIKESHDIHFNQAYIDNFFNEDKYKKNNIVVFNFEVNDLKSEYQRIKSLGIGEVSQIMYVNVHMPYYYFDVIDPDGNILEVTGHYEGDDTIWD</sequence>
<organism evidence="2 3">
    <name type="scientific">Massilimicrobiota timonensis</name>
    <dbReference type="NCBI Taxonomy" id="1776392"/>
    <lineage>
        <taxon>Bacteria</taxon>
        <taxon>Bacillati</taxon>
        <taxon>Bacillota</taxon>
        <taxon>Erysipelotrichia</taxon>
        <taxon>Erysipelotrichales</taxon>
        <taxon>Erysipelotrichaceae</taxon>
        <taxon>Massilimicrobiota</taxon>
    </lineage>
</organism>